<comment type="caution">
    <text evidence="1">The sequence shown here is derived from an EMBL/GenBank/DDBJ whole genome shotgun (WGS) entry which is preliminary data.</text>
</comment>
<dbReference type="AlphaFoldDB" id="A0A7J6CA95"/>
<proteinExistence type="predicted"/>
<reference evidence="1 2" key="1">
    <citation type="submission" date="2020-04" db="EMBL/GenBank/DDBJ databases">
        <title>Chromosome-level genome assembly of a cyprinid fish Onychostoma macrolepis by integration of Nanopore Sequencing, Bionano and Hi-C technology.</title>
        <authorList>
            <person name="Wang D."/>
        </authorList>
    </citation>
    <scope>NUCLEOTIDE SEQUENCE [LARGE SCALE GENOMIC DNA]</scope>
    <source>
        <strain evidence="1">SWU-2019</strain>
        <tissue evidence="1">Muscle</tissue>
    </source>
</reference>
<dbReference type="Proteomes" id="UP000579812">
    <property type="component" value="Unassembled WGS sequence"/>
</dbReference>
<gene>
    <name evidence="1" type="ORF">G5714_016408</name>
</gene>
<evidence type="ECO:0000313" key="1">
    <source>
        <dbReference type="EMBL" id="KAF4103525.1"/>
    </source>
</evidence>
<keyword evidence="2" id="KW-1185">Reference proteome</keyword>
<protein>
    <submittedName>
        <fullName evidence="1">Uncharacterized protein</fullName>
    </submittedName>
</protein>
<dbReference type="EMBL" id="JAAMOB010000016">
    <property type="protein sequence ID" value="KAF4103525.1"/>
    <property type="molecule type" value="Genomic_DNA"/>
</dbReference>
<accession>A0A7J6CA95</accession>
<organism evidence="1 2">
    <name type="scientific">Onychostoma macrolepis</name>
    <dbReference type="NCBI Taxonomy" id="369639"/>
    <lineage>
        <taxon>Eukaryota</taxon>
        <taxon>Metazoa</taxon>
        <taxon>Chordata</taxon>
        <taxon>Craniata</taxon>
        <taxon>Vertebrata</taxon>
        <taxon>Euteleostomi</taxon>
        <taxon>Actinopterygii</taxon>
        <taxon>Neopterygii</taxon>
        <taxon>Teleostei</taxon>
        <taxon>Ostariophysi</taxon>
        <taxon>Cypriniformes</taxon>
        <taxon>Cyprinidae</taxon>
        <taxon>Acrossocheilinae</taxon>
        <taxon>Onychostoma</taxon>
    </lineage>
</organism>
<sequence length="248" mass="28038">MFQADDDDDDEAENNEDEVIFIDLHKVLRDDSETSERRSTVASEIPLIPGGIQQKRVAGPCNYKAIKTQFSTILDSDEALLAAVTLPKFKLCWLRDETRKDTIKMTLAAQCRALTIEIPQKEPLQSPKSRDHENDFFAFPEEENQHDKQANTVDMEISLGLAVNIDKEPDALFRASPALKVSETSTISETDITSETDTTCSLWKRFHAAVKCTGAMLNAKPWHSFSKSFQSEKQCCYSTVSHFQCFYD</sequence>
<name>A0A7J6CA95_9TELE</name>
<evidence type="ECO:0000313" key="2">
    <source>
        <dbReference type="Proteomes" id="UP000579812"/>
    </source>
</evidence>